<dbReference type="STRING" id="698758.AXY_05630"/>
<dbReference type="Proteomes" id="UP000006294">
    <property type="component" value="Chromosome"/>
</dbReference>
<dbReference type="InterPro" id="IPR051534">
    <property type="entry name" value="CBASS_pafABC_assoc_protein"/>
</dbReference>
<feature type="domain" description="WCX" evidence="2">
    <location>
        <begin position="279"/>
        <end position="352"/>
    </location>
</feature>
<dbReference type="AlphaFoldDB" id="K0IW72"/>
<evidence type="ECO:0000259" key="1">
    <source>
        <dbReference type="Pfam" id="PF13280"/>
    </source>
</evidence>
<dbReference type="HOGENOM" id="CLU_053686_1_0_9"/>
<gene>
    <name evidence="3" type="ordered locus">AXY_05630</name>
</gene>
<proteinExistence type="predicted"/>
<name>K0IW72_AMPXN</name>
<dbReference type="KEGG" id="axl:AXY_05630"/>
<dbReference type="OrthoDB" id="9772503at2"/>
<sequence length="358" mass="42265">MYSAEKILILDLLKILHKHTDEDHRLAQKEIREILKTEYNTTVSRKTVKNNIEKLIRYSERADANEILYRTKTRKIKTKDSNKEDELEVLSDFGYVHDFTYGELRLIIDSILFSKQIPSRQRKELIEKLENLSSKHFNSRINHIRTASSNGPVNHELFNNIEILDEAITHSKKVSFRYNKYTVDEKSNLVLQSQTNRDGEAREYTINPYQMVATNGRYYLICNNDRYDTISHYRVDRITNLKILSETRKPMREVKGLEHGLDLSKHMEEHIYMFTGESTSVRLRFHKNFLNEFIDWFGTENISFSDHAEEEVTARVTVNEIAMRKWALQYALHVRVLSPASLVDEIKADIDQARENYQ</sequence>
<feature type="domain" description="WYL" evidence="1">
    <location>
        <begin position="161"/>
        <end position="242"/>
    </location>
</feature>
<evidence type="ECO:0000313" key="4">
    <source>
        <dbReference type="Proteomes" id="UP000006294"/>
    </source>
</evidence>
<reference evidence="3 4" key="1">
    <citation type="submission" date="2011-01" db="EMBL/GenBank/DDBJ databases">
        <title>Whole genome sequence of Amphibacillus xylinus NBRC 15112.</title>
        <authorList>
            <person name="Nakazawa H."/>
            <person name="Katano Y."/>
            <person name="Nakamura S."/>
            <person name="Sasagawa M."/>
            <person name="Fukada J."/>
            <person name="Arai T."/>
            <person name="Sasakura N."/>
            <person name="Mochizuki D."/>
            <person name="Hosoyama A."/>
            <person name="Harada K."/>
            <person name="Horikawa H."/>
            <person name="Kato Y."/>
            <person name="Harada T."/>
            <person name="Sasaki K."/>
            <person name="Sekiguchi M."/>
            <person name="Hodoyama M."/>
            <person name="Nishiko R."/>
            <person name="Narita H."/>
            <person name="Hanamaki A."/>
            <person name="Hata C."/>
            <person name="Konno Y."/>
            <person name="Niimura Y."/>
            <person name="Yamazaki S."/>
            <person name="Fujita N."/>
        </authorList>
    </citation>
    <scope>NUCLEOTIDE SEQUENCE [LARGE SCALE GENOMIC DNA]</scope>
    <source>
        <strain evidence="4">ATCC 51415 / DSM 6626 / JCM 7361 / LMG 17667 / NBRC 15112 / Ep01</strain>
    </source>
</reference>
<dbReference type="EMBL" id="AP012050">
    <property type="protein sequence ID" value="BAM46695.1"/>
    <property type="molecule type" value="Genomic_DNA"/>
</dbReference>
<dbReference type="Pfam" id="PF13280">
    <property type="entry name" value="WYL"/>
    <property type="match status" value="1"/>
</dbReference>
<evidence type="ECO:0000313" key="3">
    <source>
        <dbReference type="EMBL" id="BAM46695.1"/>
    </source>
</evidence>
<dbReference type="RefSeq" id="WP_015009300.1">
    <property type="nucleotide sequence ID" value="NC_018704.1"/>
</dbReference>
<evidence type="ECO:0000259" key="2">
    <source>
        <dbReference type="Pfam" id="PF25583"/>
    </source>
</evidence>
<organism evidence="3 4">
    <name type="scientific">Amphibacillus xylanus (strain ATCC 51415 / DSM 6626 / JCM 7361 / LMG 17667 / NBRC 15112 / Ep01)</name>
    <dbReference type="NCBI Taxonomy" id="698758"/>
    <lineage>
        <taxon>Bacteria</taxon>
        <taxon>Bacillati</taxon>
        <taxon>Bacillota</taxon>
        <taxon>Bacilli</taxon>
        <taxon>Bacillales</taxon>
        <taxon>Bacillaceae</taxon>
        <taxon>Amphibacillus</taxon>
    </lineage>
</organism>
<dbReference type="PANTHER" id="PTHR34580:SF1">
    <property type="entry name" value="PROTEIN PAFC"/>
    <property type="match status" value="1"/>
</dbReference>
<dbReference type="PROSITE" id="PS52050">
    <property type="entry name" value="WYL"/>
    <property type="match status" value="1"/>
</dbReference>
<dbReference type="InterPro" id="IPR057727">
    <property type="entry name" value="WCX_dom"/>
</dbReference>
<dbReference type="PATRIC" id="fig|698758.3.peg.562"/>
<protein>
    <submittedName>
        <fullName evidence="3">Uncharacterized protein</fullName>
    </submittedName>
</protein>
<dbReference type="InterPro" id="IPR026881">
    <property type="entry name" value="WYL_dom"/>
</dbReference>
<dbReference type="Pfam" id="PF25583">
    <property type="entry name" value="WCX"/>
    <property type="match status" value="1"/>
</dbReference>
<dbReference type="eggNOG" id="COG2378">
    <property type="taxonomic scope" value="Bacteria"/>
</dbReference>
<accession>K0IW72</accession>
<dbReference type="PANTHER" id="PTHR34580">
    <property type="match status" value="1"/>
</dbReference>
<keyword evidence="4" id="KW-1185">Reference proteome</keyword>